<keyword evidence="2 3" id="KW-0040">ANK repeat</keyword>
<dbReference type="Pfam" id="PF13857">
    <property type="entry name" value="Ank_5"/>
    <property type="match status" value="1"/>
</dbReference>
<dbReference type="Proteomes" id="UP000283509">
    <property type="component" value="Unassembled WGS sequence"/>
</dbReference>
<proteinExistence type="predicted"/>
<dbReference type="PANTHER" id="PTHR24201:SF16">
    <property type="entry name" value="ANKYRIN-1-LIKE-RELATED"/>
    <property type="match status" value="1"/>
</dbReference>
<evidence type="ECO:0000313" key="6">
    <source>
        <dbReference type="Proteomes" id="UP000283509"/>
    </source>
</evidence>
<dbReference type="EMBL" id="QCYY01000910">
    <property type="protein sequence ID" value="ROT81850.1"/>
    <property type="molecule type" value="Genomic_DNA"/>
</dbReference>
<name>A0A423TZG5_PENVA</name>
<keyword evidence="1" id="KW-0677">Repeat</keyword>
<evidence type="ECO:0000313" key="5">
    <source>
        <dbReference type="EMBL" id="ROT81850.1"/>
    </source>
</evidence>
<reference evidence="5 6" key="1">
    <citation type="submission" date="2018-04" db="EMBL/GenBank/DDBJ databases">
        <authorList>
            <person name="Zhang X."/>
            <person name="Yuan J."/>
            <person name="Li F."/>
            <person name="Xiang J."/>
        </authorList>
    </citation>
    <scope>NUCLEOTIDE SEQUENCE [LARGE SCALE GENOMIC DNA]</scope>
    <source>
        <tissue evidence="5">Muscle</tissue>
    </source>
</reference>
<dbReference type="OrthoDB" id="6393648at2759"/>
<protein>
    <submittedName>
        <fullName evidence="5">Ankyrin repeat protein</fullName>
    </submittedName>
</protein>
<dbReference type="SUPFAM" id="SSF48403">
    <property type="entry name" value="Ankyrin repeat"/>
    <property type="match status" value="1"/>
</dbReference>
<organism evidence="5 6">
    <name type="scientific">Penaeus vannamei</name>
    <name type="common">Whiteleg shrimp</name>
    <name type="synonym">Litopenaeus vannamei</name>
    <dbReference type="NCBI Taxonomy" id="6689"/>
    <lineage>
        <taxon>Eukaryota</taxon>
        <taxon>Metazoa</taxon>
        <taxon>Ecdysozoa</taxon>
        <taxon>Arthropoda</taxon>
        <taxon>Crustacea</taxon>
        <taxon>Multicrustacea</taxon>
        <taxon>Malacostraca</taxon>
        <taxon>Eumalacostraca</taxon>
        <taxon>Eucarida</taxon>
        <taxon>Decapoda</taxon>
        <taxon>Dendrobranchiata</taxon>
        <taxon>Penaeoidea</taxon>
        <taxon>Penaeidae</taxon>
        <taxon>Penaeus</taxon>
    </lineage>
</organism>
<evidence type="ECO:0000256" key="3">
    <source>
        <dbReference type="PROSITE-ProRule" id="PRU00023"/>
    </source>
</evidence>
<dbReference type="InterPro" id="IPR002110">
    <property type="entry name" value="Ankyrin_rpt"/>
</dbReference>
<sequence length="200" mass="20856">MASPRTQQKTLLDLARAGDAEALQAALASLAPRATKDFFAEKPLHVAAEEGHEEIVKMLILGGVDVNGKNEKGSTPLHFAAQEGHEAAAEELIVKGADVNAKDEDGYTPLHLAAFNGHRAMVEMLIGKGAEPNAKGNGGSTPLHFAAQEGHEAAAEELIVKGADVNAKDKNVADGGKPNPRMVKPLDSHGYQESAVAATS</sequence>
<reference evidence="5 6" key="2">
    <citation type="submission" date="2019-01" db="EMBL/GenBank/DDBJ databases">
        <title>The decoding of complex shrimp genome reveals the adaptation for benthos swimmer, frequently molting mechanism and breeding impact on genome.</title>
        <authorList>
            <person name="Sun Y."/>
            <person name="Gao Y."/>
            <person name="Yu Y."/>
        </authorList>
    </citation>
    <scope>NUCLEOTIDE SEQUENCE [LARGE SCALE GENOMIC DNA]</scope>
    <source>
        <tissue evidence="5">Muscle</tissue>
    </source>
</reference>
<keyword evidence="6" id="KW-1185">Reference proteome</keyword>
<feature type="region of interest" description="Disordered" evidence="4">
    <location>
        <begin position="164"/>
        <end position="200"/>
    </location>
</feature>
<gene>
    <name evidence="5" type="ORF">C7M84_024983</name>
</gene>
<dbReference type="InterPro" id="IPR050776">
    <property type="entry name" value="Ank_Repeat/CDKN_Inhibitor"/>
</dbReference>
<dbReference type="SMART" id="SM00248">
    <property type="entry name" value="ANK"/>
    <property type="match status" value="4"/>
</dbReference>
<feature type="repeat" description="ANK" evidence="3">
    <location>
        <begin position="72"/>
        <end position="104"/>
    </location>
</feature>
<dbReference type="AlphaFoldDB" id="A0A423TZG5"/>
<dbReference type="PRINTS" id="PR01415">
    <property type="entry name" value="ANKYRIN"/>
</dbReference>
<dbReference type="PROSITE" id="PS50297">
    <property type="entry name" value="ANK_REP_REGION"/>
    <property type="match status" value="4"/>
</dbReference>
<evidence type="ECO:0000256" key="4">
    <source>
        <dbReference type="SAM" id="MobiDB-lite"/>
    </source>
</evidence>
<feature type="repeat" description="ANK" evidence="3">
    <location>
        <begin position="39"/>
        <end position="71"/>
    </location>
</feature>
<dbReference type="GO" id="GO:0005634">
    <property type="term" value="C:nucleus"/>
    <property type="evidence" value="ECO:0007669"/>
    <property type="project" value="TreeGrafter"/>
</dbReference>
<accession>A0A423TZG5</accession>
<dbReference type="PROSITE" id="PS50088">
    <property type="entry name" value="ANK_REPEAT"/>
    <property type="match status" value="4"/>
</dbReference>
<evidence type="ECO:0000256" key="1">
    <source>
        <dbReference type="ARBA" id="ARBA00022737"/>
    </source>
</evidence>
<dbReference type="Gene3D" id="1.25.40.20">
    <property type="entry name" value="Ankyrin repeat-containing domain"/>
    <property type="match status" value="3"/>
</dbReference>
<dbReference type="PANTHER" id="PTHR24201">
    <property type="entry name" value="ANK_REP_REGION DOMAIN-CONTAINING PROTEIN"/>
    <property type="match status" value="1"/>
</dbReference>
<dbReference type="Pfam" id="PF12796">
    <property type="entry name" value="Ank_2"/>
    <property type="match status" value="1"/>
</dbReference>
<dbReference type="STRING" id="6689.A0A423TZG5"/>
<dbReference type="InterPro" id="IPR036770">
    <property type="entry name" value="Ankyrin_rpt-contain_sf"/>
</dbReference>
<feature type="repeat" description="ANK" evidence="3">
    <location>
        <begin position="138"/>
        <end position="170"/>
    </location>
</feature>
<evidence type="ECO:0000256" key="2">
    <source>
        <dbReference type="ARBA" id="ARBA00023043"/>
    </source>
</evidence>
<feature type="repeat" description="ANK" evidence="3">
    <location>
        <begin position="105"/>
        <end position="137"/>
    </location>
</feature>
<comment type="caution">
    <text evidence="5">The sequence shown here is derived from an EMBL/GenBank/DDBJ whole genome shotgun (WGS) entry which is preliminary data.</text>
</comment>